<protein>
    <submittedName>
        <fullName evidence="1">Hydrolase</fullName>
    </submittedName>
</protein>
<evidence type="ECO:0000313" key="2">
    <source>
        <dbReference type="Proteomes" id="UP000286931"/>
    </source>
</evidence>
<evidence type="ECO:0000313" key="1">
    <source>
        <dbReference type="EMBL" id="GCD93029.1"/>
    </source>
</evidence>
<accession>A0A401YEL1</accession>
<dbReference type="GO" id="GO:0016787">
    <property type="term" value="F:hydrolase activity"/>
    <property type="evidence" value="ECO:0007669"/>
    <property type="project" value="UniProtKB-KW"/>
</dbReference>
<dbReference type="AlphaFoldDB" id="A0A401YEL1"/>
<keyword evidence="1" id="KW-0378">Hydrolase</keyword>
<sequence>MPVPGAPPELAGYGLGIAPWRFGCGTFWGYSASTLGAATAAYANATGGTQAAIGINLERYQTLGPEGKPLLHPIDAALLDHLEQALCGRPSTTPVTAVPWLTPVAVTPP</sequence>
<name>A0A401YEL1_9ACTN</name>
<gene>
    <name evidence="1" type="ORF">EHYA_00672</name>
</gene>
<comment type="caution">
    <text evidence="1">The sequence shown here is derived from an EMBL/GenBank/DDBJ whole genome shotgun (WGS) entry which is preliminary data.</text>
</comment>
<dbReference type="RefSeq" id="WP_126635317.1">
    <property type="nucleotide sequence ID" value="NZ_BIFH01000013.1"/>
</dbReference>
<dbReference type="Proteomes" id="UP000286931">
    <property type="component" value="Unassembled WGS sequence"/>
</dbReference>
<dbReference type="EMBL" id="BIFH01000013">
    <property type="protein sequence ID" value="GCD93029.1"/>
    <property type="molecule type" value="Genomic_DNA"/>
</dbReference>
<keyword evidence="2" id="KW-1185">Reference proteome</keyword>
<organism evidence="1 2">
    <name type="scientific">Embleya hyalina</name>
    <dbReference type="NCBI Taxonomy" id="516124"/>
    <lineage>
        <taxon>Bacteria</taxon>
        <taxon>Bacillati</taxon>
        <taxon>Actinomycetota</taxon>
        <taxon>Actinomycetes</taxon>
        <taxon>Kitasatosporales</taxon>
        <taxon>Streptomycetaceae</taxon>
        <taxon>Embleya</taxon>
    </lineage>
</organism>
<reference evidence="1 2" key="1">
    <citation type="submission" date="2018-12" db="EMBL/GenBank/DDBJ databases">
        <title>Draft genome sequence of Embleya hyalina NBRC 13850T.</title>
        <authorList>
            <person name="Komaki H."/>
            <person name="Hosoyama A."/>
            <person name="Kimura A."/>
            <person name="Ichikawa N."/>
            <person name="Tamura T."/>
        </authorList>
    </citation>
    <scope>NUCLEOTIDE SEQUENCE [LARGE SCALE GENOMIC DNA]</scope>
    <source>
        <strain evidence="1 2">NBRC 13850</strain>
    </source>
</reference>
<proteinExistence type="predicted"/>